<dbReference type="AlphaFoldDB" id="A0AAE3WAP9"/>
<reference evidence="2" key="1">
    <citation type="submission" date="2022-07" db="EMBL/GenBank/DDBJ databases">
        <authorList>
            <person name="Otstavnykh N."/>
            <person name="Isaeva M."/>
            <person name="Bystritskaya E."/>
        </authorList>
    </citation>
    <scope>NUCLEOTIDE SEQUENCE</scope>
    <source>
        <strain evidence="2">KCTC 52189</strain>
    </source>
</reference>
<sequence>MRHVFRHMAAVAMAALSTAAAAHPHIFVSTGLTLVRDEGRLVGVEVVWQYDEFYSLLVLEDMGLDADYDGTLTDAELAQLDGFDMNWIEGFAGDLYAMQAGRAVRLGPPERRGTTLSEGKITSRHFRPVEGGTAGEAWTFKPYDPTFYTAYDMGLGVSGPDGCEVKIVAPDIGAAQEKLLAELAQIPEDGESDYPQVGEQFAETVVVTCAAGS</sequence>
<dbReference type="Proteomes" id="UP001226762">
    <property type="component" value="Unassembled WGS sequence"/>
</dbReference>
<keyword evidence="3" id="KW-1185">Reference proteome</keyword>
<dbReference type="InterPro" id="IPR010412">
    <property type="entry name" value="DUF1007"/>
</dbReference>
<evidence type="ECO:0000313" key="2">
    <source>
        <dbReference type="EMBL" id="MDQ2089262.1"/>
    </source>
</evidence>
<keyword evidence="1" id="KW-0732">Signal</keyword>
<accession>A0AAE3WAP9</accession>
<comment type="caution">
    <text evidence="2">The sequence shown here is derived from an EMBL/GenBank/DDBJ whole genome shotgun (WGS) entry which is preliminary data.</text>
</comment>
<feature type="chain" id="PRO_5041905291" evidence="1">
    <location>
        <begin position="23"/>
        <end position="213"/>
    </location>
</feature>
<feature type="signal peptide" evidence="1">
    <location>
        <begin position="1"/>
        <end position="22"/>
    </location>
</feature>
<dbReference type="Pfam" id="PF06226">
    <property type="entry name" value="DUF1007"/>
    <property type="match status" value="1"/>
</dbReference>
<gene>
    <name evidence="2" type="ORF">NO357_05030</name>
</gene>
<name>A0AAE3WAP9_9RHOB</name>
<reference evidence="2" key="2">
    <citation type="submission" date="2023-02" db="EMBL/GenBank/DDBJ databases">
        <title>'Rhodoalgimonas zhirmunskyi' gen. nov., isolated from a red alga.</title>
        <authorList>
            <person name="Nedashkovskaya O.I."/>
            <person name="Otstavnykh N.Y."/>
            <person name="Bystritskaya E.P."/>
            <person name="Balabanova L.A."/>
            <person name="Isaeva M.P."/>
        </authorList>
    </citation>
    <scope>NUCLEOTIDE SEQUENCE</scope>
    <source>
        <strain evidence="2">KCTC 52189</strain>
    </source>
</reference>
<evidence type="ECO:0000256" key="1">
    <source>
        <dbReference type="SAM" id="SignalP"/>
    </source>
</evidence>
<organism evidence="2 3">
    <name type="scientific">Marimonas arenosa</name>
    <dbReference type="NCBI Taxonomy" id="1795305"/>
    <lineage>
        <taxon>Bacteria</taxon>
        <taxon>Pseudomonadati</taxon>
        <taxon>Pseudomonadota</taxon>
        <taxon>Alphaproteobacteria</taxon>
        <taxon>Rhodobacterales</taxon>
        <taxon>Paracoccaceae</taxon>
        <taxon>Marimonas</taxon>
    </lineage>
</organism>
<protein>
    <submittedName>
        <fullName evidence="2">DUF1007 family protein</fullName>
    </submittedName>
</protein>
<dbReference type="EMBL" id="JANHAX010000001">
    <property type="protein sequence ID" value="MDQ2089262.1"/>
    <property type="molecule type" value="Genomic_DNA"/>
</dbReference>
<evidence type="ECO:0000313" key="3">
    <source>
        <dbReference type="Proteomes" id="UP001226762"/>
    </source>
</evidence>
<proteinExistence type="predicted"/>